<name>A0A419T417_9FIRM</name>
<gene>
    <name evidence="1" type="ORF">BET01_17920</name>
</gene>
<sequence length="137" mass="15556">MYNKILDAVMKKLGDLFPEAQITADPLGAGKETPCFEVSITQAEEKPVNGNRYFRSVSLSIMYYPRQSQYASRDRNEVLDTLMDNLEYITAADGSIIRGSMRTGKIQEEALIFQTDYEMYVLKSSKSEDSMEDIKLS</sequence>
<evidence type="ECO:0000313" key="1">
    <source>
        <dbReference type="EMBL" id="RKD32166.1"/>
    </source>
</evidence>
<protein>
    <recommendedName>
        <fullName evidence="3">Phage tail protein</fullName>
    </recommendedName>
</protein>
<accession>A0A419T417</accession>
<dbReference type="EMBL" id="MCIA01000013">
    <property type="protein sequence ID" value="RKD32166.1"/>
    <property type="molecule type" value="Genomic_DNA"/>
</dbReference>
<organism evidence="1 2">
    <name type="scientific">Lacrimispora algidixylanolytica</name>
    <dbReference type="NCBI Taxonomy" id="94868"/>
    <lineage>
        <taxon>Bacteria</taxon>
        <taxon>Bacillati</taxon>
        <taxon>Bacillota</taxon>
        <taxon>Clostridia</taxon>
        <taxon>Lachnospirales</taxon>
        <taxon>Lachnospiraceae</taxon>
        <taxon>Lacrimispora</taxon>
    </lineage>
</organism>
<comment type="caution">
    <text evidence="1">The sequence shown here is derived from an EMBL/GenBank/DDBJ whole genome shotgun (WGS) entry which is preliminary data.</text>
</comment>
<dbReference type="Proteomes" id="UP000284277">
    <property type="component" value="Unassembled WGS sequence"/>
</dbReference>
<dbReference type="InterPro" id="IPR049254">
    <property type="entry name" value="Phage_tail_terminator"/>
</dbReference>
<proteinExistence type="predicted"/>
<dbReference type="RefSeq" id="WP_120196558.1">
    <property type="nucleotide sequence ID" value="NZ_MCIA01000013.1"/>
</dbReference>
<dbReference type="OrthoDB" id="2063617at2"/>
<dbReference type="AlphaFoldDB" id="A0A419T417"/>
<dbReference type="Pfam" id="PF20765">
    <property type="entry name" value="Phage_tail_terminator_8"/>
    <property type="match status" value="1"/>
</dbReference>
<evidence type="ECO:0000313" key="2">
    <source>
        <dbReference type="Proteomes" id="UP000284277"/>
    </source>
</evidence>
<evidence type="ECO:0008006" key="3">
    <source>
        <dbReference type="Google" id="ProtNLM"/>
    </source>
</evidence>
<reference evidence="1 2" key="1">
    <citation type="submission" date="2016-08" db="EMBL/GenBank/DDBJ databases">
        <title>A new outlook on sporulation: Clostridium algidixylanolyticum.</title>
        <authorList>
            <person name="Poppleton D.I."/>
            <person name="Gribaldo S."/>
        </authorList>
    </citation>
    <scope>NUCLEOTIDE SEQUENCE [LARGE SCALE GENOMIC DNA]</scope>
    <source>
        <strain evidence="1 2">SPL73</strain>
    </source>
</reference>
<keyword evidence="2" id="KW-1185">Reference proteome</keyword>